<evidence type="ECO:0000313" key="2">
    <source>
        <dbReference type="EMBL" id="STL63930.1"/>
    </source>
</evidence>
<evidence type="ECO:0000256" key="1">
    <source>
        <dbReference type="SAM" id="MobiDB-lite"/>
    </source>
</evidence>
<dbReference type="Proteomes" id="UP000254255">
    <property type="component" value="Unassembled WGS sequence"/>
</dbReference>
<protein>
    <submittedName>
        <fullName evidence="2">Peptide chain release factor 1</fullName>
    </submittedName>
</protein>
<reference evidence="2 3" key="1">
    <citation type="submission" date="2018-06" db="EMBL/GenBank/DDBJ databases">
        <authorList>
            <consortium name="Pathogen Informatics"/>
            <person name="Doyle S."/>
        </authorList>
    </citation>
    <scope>NUCLEOTIDE SEQUENCE [LARGE SCALE GENOMIC DNA]</scope>
    <source>
        <strain evidence="2 3">NCTC13148</strain>
    </source>
</reference>
<evidence type="ECO:0000313" key="3">
    <source>
        <dbReference type="Proteomes" id="UP000254255"/>
    </source>
</evidence>
<feature type="region of interest" description="Disordered" evidence="1">
    <location>
        <begin position="1"/>
        <end position="24"/>
    </location>
</feature>
<sequence length="79" mass="8775">MMLDDPEMREMAQDELREAKEKSEQLEQQLQVLLLQKILMTNVTPSSKSEPEPAATKRRCSRAICSVCTAVMPKPAAGG</sequence>
<name>A0A377BFA3_ECOLX</name>
<organism evidence="2 3">
    <name type="scientific">Escherichia coli</name>
    <dbReference type="NCBI Taxonomy" id="562"/>
    <lineage>
        <taxon>Bacteria</taxon>
        <taxon>Pseudomonadati</taxon>
        <taxon>Pseudomonadota</taxon>
        <taxon>Gammaproteobacteria</taxon>
        <taxon>Enterobacterales</taxon>
        <taxon>Enterobacteriaceae</taxon>
        <taxon>Escherichia</taxon>
    </lineage>
</organism>
<proteinExistence type="predicted"/>
<dbReference type="EMBL" id="UGET01000004">
    <property type="protein sequence ID" value="STL63930.1"/>
    <property type="molecule type" value="Genomic_DNA"/>
</dbReference>
<gene>
    <name evidence="2" type="primary">prfA_1</name>
    <name evidence="2" type="ORF">NCTC13148_00392</name>
</gene>
<dbReference type="AlphaFoldDB" id="A0A377BFA3"/>
<dbReference type="Gene3D" id="6.10.140.1950">
    <property type="match status" value="1"/>
</dbReference>
<accession>A0A377BFA3</accession>